<evidence type="ECO:0000313" key="3">
    <source>
        <dbReference type="EMBL" id="KAG5191465.1"/>
    </source>
</evidence>
<accession>A0A835ZHM4</accession>
<dbReference type="PANTHER" id="PTHR46436">
    <property type="entry name" value="CENTROSOMAL PROTEIN OF 76 KDA"/>
    <property type="match status" value="1"/>
</dbReference>
<dbReference type="AlphaFoldDB" id="A0A835ZHM4"/>
<dbReference type="InterPro" id="IPR056290">
    <property type="entry name" value="CEPT76/DRC7_peptidase-like_dom"/>
</dbReference>
<dbReference type="Proteomes" id="UP000664859">
    <property type="component" value="Unassembled WGS sequence"/>
</dbReference>
<dbReference type="PANTHER" id="PTHR46436:SF1">
    <property type="entry name" value="CENTROSOMAL PROTEIN OF 76 KDA"/>
    <property type="match status" value="1"/>
</dbReference>
<gene>
    <name evidence="3" type="ORF">JKP88DRAFT_296196</name>
</gene>
<name>A0A835ZHM4_9STRA</name>
<keyword evidence="4" id="KW-1185">Reference proteome</keyword>
<dbReference type="OrthoDB" id="5527234at2759"/>
<dbReference type="Pfam" id="PF24656">
    <property type="entry name" value="CEPT76_peptidase"/>
    <property type="match status" value="1"/>
</dbReference>
<evidence type="ECO:0008006" key="5">
    <source>
        <dbReference type="Google" id="ProtNLM"/>
    </source>
</evidence>
<evidence type="ECO:0000313" key="4">
    <source>
        <dbReference type="Proteomes" id="UP000664859"/>
    </source>
</evidence>
<dbReference type="InterPro" id="IPR056288">
    <property type="entry name" value="CEP76_C"/>
</dbReference>
<dbReference type="Pfam" id="PF24652">
    <property type="entry name" value="CEP76_C"/>
    <property type="match status" value="1"/>
</dbReference>
<protein>
    <recommendedName>
        <fullName evidence="5">Centrosomal protein of 76 kDa</fullName>
    </recommendedName>
</protein>
<sequence length="482" mass="50211">MLASARRELVGACALDWRAALVSDAALEVEVTAAAADAPAAAAGALRCRLDLVASPADAMVPLAAPTVELLMSNAHAAARSRARDFYLYCQRWWDELAQAGPAQSAHAANDSNVRLFAVDERGRRRCVCSFLPRAAATAAATGRLVHSPRHAARIVNLIPYAARRGVGGGGGGDSGGAQWLSAHTFLAQRRGGAAEHALLLAALLCGFGLDAYVCLGEIRDDDAAGAAAAAGGDAQPRRSSRAHAWVATYFGPHAAQRVTFWEPLTGARVAAPAHPFVTLSCVFNAQSLYANKQPDHRLAHTALDLGDAGAWKALAPERIAAAAAHDDLSADVALLPSPLDAAAAAVELEAALRASIAQHRAQLGLSTTFDDGLSYVLQAALAAYEAERVAGVAFGGAEFEDAVRRAVPDGHCFKGHPACFAHADPTHVFGALRAGALSGEILATVGDNTRFALRVQAHAYAEASVAVWVMLAVRYQPLRSL</sequence>
<dbReference type="InterPro" id="IPR052299">
    <property type="entry name" value="CEP76"/>
</dbReference>
<feature type="domain" description="Centrosomal protein of 76 kDa C-terminal" evidence="1">
    <location>
        <begin position="340"/>
        <end position="477"/>
    </location>
</feature>
<proteinExistence type="predicted"/>
<organism evidence="3 4">
    <name type="scientific">Tribonema minus</name>
    <dbReference type="NCBI Taxonomy" id="303371"/>
    <lineage>
        <taxon>Eukaryota</taxon>
        <taxon>Sar</taxon>
        <taxon>Stramenopiles</taxon>
        <taxon>Ochrophyta</taxon>
        <taxon>PX clade</taxon>
        <taxon>Xanthophyceae</taxon>
        <taxon>Tribonematales</taxon>
        <taxon>Tribonemataceae</taxon>
        <taxon>Tribonema</taxon>
    </lineage>
</organism>
<dbReference type="EMBL" id="JAFCMP010000020">
    <property type="protein sequence ID" value="KAG5191465.1"/>
    <property type="molecule type" value="Genomic_DNA"/>
</dbReference>
<comment type="caution">
    <text evidence="3">The sequence shown here is derived from an EMBL/GenBank/DDBJ whole genome shotgun (WGS) entry which is preliminary data.</text>
</comment>
<evidence type="ECO:0000259" key="1">
    <source>
        <dbReference type="Pfam" id="PF24652"/>
    </source>
</evidence>
<feature type="domain" description="CEP76/DRC7 peptidase-like" evidence="2">
    <location>
        <begin position="179"/>
        <end position="315"/>
    </location>
</feature>
<evidence type="ECO:0000259" key="2">
    <source>
        <dbReference type="Pfam" id="PF24656"/>
    </source>
</evidence>
<reference evidence="3" key="1">
    <citation type="submission" date="2021-02" db="EMBL/GenBank/DDBJ databases">
        <title>First Annotated Genome of the Yellow-green Alga Tribonema minus.</title>
        <authorList>
            <person name="Mahan K.M."/>
        </authorList>
    </citation>
    <scope>NUCLEOTIDE SEQUENCE</scope>
    <source>
        <strain evidence="3">UTEX B ZZ1240</strain>
    </source>
</reference>